<protein>
    <submittedName>
        <fullName evidence="1">Uncharacterized protein</fullName>
    </submittedName>
</protein>
<organism evidence="1 2">
    <name type="scientific">Halalkalibacillus sediminis</name>
    <dbReference type="NCBI Taxonomy" id="2018042"/>
    <lineage>
        <taxon>Bacteria</taxon>
        <taxon>Bacillati</taxon>
        <taxon>Bacillota</taxon>
        <taxon>Bacilli</taxon>
        <taxon>Bacillales</taxon>
        <taxon>Bacillaceae</taxon>
        <taxon>Halalkalibacillus</taxon>
    </lineage>
</organism>
<dbReference type="RefSeq" id="WP_101331539.1">
    <property type="nucleotide sequence ID" value="NZ_PJNH01000002.1"/>
</dbReference>
<evidence type="ECO:0000313" key="2">
    <source>
        <dbReference type="Proteomes" id="UP000243524"/>
    </source>
</evidence>
<dbReference type="OrthoDB" id="569879at2"/>
<dbReference type="EMBL" id="PJNH01000002">
    <property type="protein sequence ID" value="PKR77931.1"/>
    <property type="molecule type" value="Genomic_DNA"/>
</dbReference>
<name>A0A2I0QUB7_9BACI</name>
<comment type="caution">
    <text evidence="1">The sequence shown here is derived from an EMBL/GenBank/DDBJ whole genome shotgun (WGS) entry which is preliminary data.</text>
</comment>
<sequence length="144" mass="16735">MNSEMIAQTLRVNREPYGGGNIFEELDILIEEILPGVVCPRCQVPSMKEQDNGGWFCEQCHTFDGSAHIDSLVEYCLLIDQYISIDQTQWFLQLDTPSNAYQILESLYLEITETEKGRMYDLKPLMKDEYFAMKDFKKEVGKLF</sequence>
<dbReference type="Proteomes" id="UP000243524">
    <property type="component" value="Unassembled WGS sequence"/>
</dbReference>
<reference evidence="1 2" key="1">
    <citation type="submission" date="2017-06" db="EMBL/GenBank/DDBJ databases">
        <title>the draft geome sequence of Illustriluteabacillus marina B3227.</title>
        <authorList>
            <person name="He R.-H."/>
            <person name="Du Z.-J."/>
        </authorList>
    </citation>
    <scope>NUCLEOTIDE SEQUENCE [LARGE SCALE GENOMIC DNA]</scope>
    <source>
        <strain evidence="1 2">B3227</strain>
    </source>
</reference>
<evidence type="ECO:0000313" key="1">
    <source>
        <dbReference type="EMBL" id="PKR77931.1"/>
    </source>
</evidence>
<proteinExistence type="predicted"/>
<gene>
    <name evidence="1" type="ORF">CEY16_08380</name>
</gene>
<keyword evidence="2" id="KW-1185">Reference proteome</keyword>
<dbReference type="AlphaFoldDB" id="A0A2I0QUB7"/>
<accession>A0A2I0QUB7</accession>